<evidence type="ECO:0000313" key="1">
    <source>
        <dbReference type="EMBL" id="VCU72348.1"/>
    </source>
</evidence>
<proteinExistence type="predicted"/>
<dbReference type="Proteomes" id="UP000277294">
    <property type="component" value="Unassembled WGS sequence"/>
</dbReference>
<dbReference type="AlphaFoldDB" id="A0A3P4B9F7"/>
<accession>A0A3P4B9F7</accession>
<dbReference type="EMBL" id="UWPJ01000039">
    <property type="protein sequence ID" value="VCU72348.1"/>
    <property type="molecule type" value="Genomic_DNA"/>
</dbReference>
<gene>
    <name evidence="1" type="ORF">PIGHUM_04447</name>
</gene>
<sequence length="35" mass="4357">MKRIRKTLKLFADYRHYRRCGYGRRRSWGLAKVTL</sequence>
<keyword evidence="2" id="KW-1185">Reference proteome</keyword>
<protein>
    <submittedName>
        <fullName evidence="1">Uncharacterized protein</fullName>
    </submittedName>
</protein>
<organism evidence="1 2">
    <name type="scientific">Pigmentiphaga humi</name>
    <dbReference type="NCBI Taxonomy" id="2478468"/>
    <lineage>
        <taxon>Bacteria</taxon>
        <taxon>Pseudomonadati</taxon>
        <taxon>Pseudomonadota</taxon>
        <taxon>Betaproteobacteria</taxon>
        <taxon>Burkholderiales</taxon>
        <taxon>Alcaligenaceae</taxon>
        <taxon>Pigmentiphaga</taxon>
    </lineage>
</organism>
<evidence type="ECO:0000313" key="2">
    <source>
        <dbReference type="Proteomes" id="UP000277294"/>
    </source>
</evidence>
<name>A0A3P4B9F7_9BURK</name>
<reference evidence="1 2" key="1">
    <citation type="submission" date="2018-10" db="EMBL/GenBank/DDBJ databases">
        <authorList>
            <person name="Criscuolo A."/>
        </authorList>
    </citation>
    <scope>NUCLEOTIDE SEQUENCE [LARGE SCALE GENOMIC DNA]</scope>
    <source>
        <strain evidence="1">DnA1</strain>
    </source>
</reference>